<comment type="caution">
    <text evidence="1">The sequence shown here is derived from an EMBL/GenBank/DDBJ whole genome shotgun (WGS) entry which is preliminary data.</text>
</comment>
<accession>A0AAW3TAE6</accession>
<gene>
    <name evidence="1" type="ORF">FHW23_003022</name>
    <name evidence="2" type="ORF">HP507_08705</name>
</gene>
<dbReference type="AlphaFoldDB" id="A0AAW3TAE6"/>
<name>A0AAW3TAE6_9MICO</name>
<reference evidence="1 4" key="2">
    <citation type="submission" date="2020-07" db="EMBL/GenBank/DDBJ databases">
        <title>Above-ground endophytic microbial communities from plants in different locations in the United States.</title>
        <authorList>
            <person name="Frank C."/>
        </authorList>
    </citation>
    <scope>NUCLEOTIDE SEQUENCE [LARGE SCALE GENOMIC DNA]</scope>
    <source>
        <strain evidence="1 4">WPL5_2</strain>
    </source>
</reference>
<organism evidence="1 4">
    <name type="scientific">Curtobacterium pusillum</name>
    <dbReference type="NCBI Taxonomy" id="69373"/>
    <lineage>
        <taxon>Bacteria</taxon>
        <taxon>Bacillati</taxon>
        <taxon>Actinomycetota</taxon>
        <taxon>Actinomycetes</taxon>
        <taxon>Micrococcales</taxon>
        <taxon>Microbacteriaceae</taxon>
        <taxon>Curtobacterium</taxon>
    </lineage>
</organism>
<evidence type="ECO:0000313" key="3">
    <source>
        <dbReference type="Proteomes" id="UP000573001"/>
    </source>
</evidence>
<dbReference type="Proteomes" id="UP000573001">
    <property type="component" value="Unassembled WGS sequence"/>
</dbReference>
<reference evidence="2 3" key="1">
    <citation type="submission" date="2020-05" db="EMBL/GenBank/DDBJ databases">
        <title>Genome Sequencing of Type Strains.</title>
        <authorList>
            <person name="Lemaire J.F."/>
            <person name="Inderbitzin P."/>
            <person name="Gregorio O.A."/>
            <person name="Collins S.B."/>
            <person name="Wespe N."/>
            <person name="Knight-Connoni V."/>
        </authorList>
    </citation>
    <scope>NUCLEOTIDE SEQUENCE [LARGE SCALE GENOMIC DNA]</scope>
    <source>
        <strain evidence="2 3">ATCC 19096</strain>
    </source>
</reference>
<evidence type="ECO:0000313" key="1">
    <source>
        <dbReference type="EMBL" id="MBA8991744.1"/>
    </source>
</evidence>
<protein>
    <submittedName>
        <fullName evidence="1">Uncharacterized protein</fullName>
    </submittedName>
</protein>
<proteinExistence type="predicted"/>
<dbReference type="RefSeq" id="WP_182516777.1">
    <property type="nucleotide sequence ID" value="NZ_BAAAWQ010000001.1"/>
</dbReference>
<evidence type="ECO:0000313" key="2">
    <source>
        <dbReference type="EMBL" id="NUU13910.1"/>
    </source>
</evidence>
<dbReference type="EMBL" id="JACGXP010000005">
    <property type="protein sequence ID" value="MBA8991744.1"/>
    <property type="molecule type" value="Genomic_DNA"/>
</dbReference>
<sequence length="98" mass="11149">MVVDAALSQAVVQLIGKGRSATPGESWGAVESTSDAVRRDLEEIMRDYKTLSQIDWASVDNDLIRGMDLFKENFSRLHPELDSAAFDALEWKFSWDWR</sequence>
<dbReference type="Proteomes" id="UP000590225">
    <property type="component" value="Unassembled WGS sequence"/>
</dbReference>
<keyword evidence="3" id="KW-1185">Reference proteome</keyword>
<dbReference type="EMBL" id="JABMCE010000074">
    <property type="protein sequence ID" value="NUU13910.1"/>
    <property type="molecule type" value="Genomic_DNA"/>
</dbReference>
<evidence type="ECO:0000313" key="4">
    <source>
        <dbReference type="Proteomes" id="UP000590225"/>
    </source>
</evidence>